<evidence type="ECO:0000313" key="2">
    <source>
        <dbReference type="Proteomes" id="UP001156670"/>
    </source>
</evidence>
<dbReference type="Proteomes" id="UP001156670">
    <property type="component" value="Unassembled WGS sequence"/>
</dbReference>
<gene>
    <name evidence="1" type="ORF">GCM10007901_41080</name>
</gene>
<organism evidence="1 2">
    <name type="scientific">Dyella acidisoli</name>
    <dbReference type="NCBI Taxonomy" id="1867834"/>
    <lineage>
        <taxon>Bacteria</taxon>
        <taxon>Pseudomonadati</taxon>
        <taxon>Pseudomonadota</taxon>
        <taxon>Gammaproteobacteria</taxon>
        <taxon>Lysobacterales</taxon>
        <taxon>Rhodanobacteraceae</taxon>
        <taxon>Dyella</taxon>
    </lineage>
</organism>
<dbReference type="EMBL" id="BSOB01000057">
    <property type="protein sequence ID" value="GLQ95153.1"/>
    <property type="molecule type" value="Genomic_DNA"/>
</dbReference>
<reference evidence="2" key="1">
    <citation type="journal article" date="2019" name="Int. J. Syst. Evol. Microbiol.">
        <title>The Global Catalogue of Microorganisms (GCM) 10K type strain sequencing project: providing services to taxonomists for standard genome sequencing and annotation.</title>
        <authorList>
            <consortium name="The Broad Institute Genomics Platform"/>
            <consortium name="The Broad Institute Genome Sequencing Center for Infectious Disease"/>
            <person name="Wu L."/>
            <person name="Ma J."/>
        </authorList>
    </citation>
    <scope>NUCLEOTIDE SEQUENCE [LARGE SCALE GENOMIC DNA]</scope>
    <source>
        <strain evidence="2">NBRC 111980</strain>
    </source>
</reference>
<proteinExistence type="predicted"/>
<name>A0ABQ5XW26_9GAMM</name>
<accession>A0ABQ5XW26</accession>
<evidence type="ECO:0000313" key="1">
    <source>
        <dbReference type="EMBL" id="GLQ95153.1"/>
    </source>
</evidence>
<protein>
    <submittedName>
        <fullName evidence="1">Uncharacterized protein</fullName>
    </submittedName>
</protein>
<comment type="caution">
    <text evidence="1">The sequence shown here is derived from an EMBL/GenBank/DDBJ whole genome shotgun (WGS) entry which is preliminary data.</text>
</comment>
<dbReference type="RefSeq" id="WP_284322836.1">
    <property type="nucleotide sequence ID" value="NZ_BSOB01000057.1"/>
</dbReference>
<sequence length="89" mass="10184">MSYKQPPLNRGVNPMKMNWLWRLICEVGYVAVDDVVAALERADIQVNYERAQGWLKAEGEDGYFPLTIAELEQNLRALQSVRSISLQSE</sequence>
<keyword evidence="2" id="KW-1185">Reference proteome</keyword>